<accession>A0A821L4C6</accession>
<sequence>MFYSGEEHKRTVDLLNELEHLYKSAEQNETTQPTNTFELDQTTPGDFDSFEFDFGFDCDTGRGDDARRANACASYTVGELPYSTTFSPEDKWPI</sequence>
<evidence type="ECO:0000313" key="2">
    <source>
        <dbReference type="Proteomes" id="UP000663873"/>
    </source>
</evidence>
<keyword evidence="2" id="KW-1185">Reference proteome</keyword>
<gene>
    <name evidence="1" type="ORF">UJA718_LOCUS38605</name>
</gene>
<name>A0A821L4C6_9BILA</name>
<dbReference type="Proteomes" id="UP000663873">
    <property type="component" value="Unassembled WGS sequence"/>
</dbReference>
<dbReference type="EMBL" id="CAJOBP010039792">
    <property type="protein sequence ID" value="CAF4745212.1"/>
    <property type="molecule type" value="Genomic_DNA"/>
</dbReference>
<comment type="caution">
    <text evidence="1">The sequence shown here is derived from an EMBL/GenBank/DDBJ whole genome shotgun (WGS) entry which is preliminary data.</text>
</comment>
<reference evidence="1" key="1">
    <citation type="submission" date="2021-02" db="EMBL/GenBank/DDBJ databases">
        <authorList>
            <person name="Nowell W R."/>
        </authorList>
    </citation>
    <scope>NUCLEOTIDE SEQUENCE</scope>
</reference>
<dbReference type="AlphaFoldDB" id="A0A821L4C6"/>
<proteinExistence type="predicted"/>
<organism evidence="1 2">
    <name type="scientific">Rotaria socialis</name>
    <dbReference type="NCBI Taxonomy" id="392032"/>
    <lineage>
        <taxon>Eukaryota</taxon>
        <taxon>Metazoa</taxon>
        <taxon>Spiralia</taxon>
        <taxon>Gnathifera</taxon>
        <taxon>Rotifera</taxon>
        <taxon>Eurotatoria</taxon>
        <taxon>Bdelloidea</taxon>
        <taxon>Philodinida</taxon>
        <taxon>Philodinidae</taxon>
        <taxon>Rotaria</taxon>
    </lineage>
</organism>
<evidence type="ECO:0000313" key="1">
    <source>
        <dbReference type="EMBL" id="CAF4745212.1"/>
    </source>
</evidence>
<protein>
    <submittedName>
        <fullName evidence="1">Uncharacterized protein</fullName>
    </submittedName>
</protein>